<dbReference type="CDD" id="cd00383">
    <property type="entry name" value="trans_reg_C"/>
    <property type="match status" value="1"/>
</dbReference>
<keyword evidence="2" id="KW-0902">Two-component regulatory system</keyword>
<dbReference type="Proteomes" id="UP000233325">
    <property type="component" value="Unassembled WGS sequence"/>
</dbReference>
<accession>A0A2N2E397</accession>
<evidence type="ECO:0000256" key="6">
    <source>
        <dbReference type="PROSITE-ProRule" id="PRU00169"/>
    </source>
</evidence>
<dbReference type="InterPro" id="IPR011006">
    <property type="entry name" value="CheY-like_superfamily"/>
</dbReference>
<name>A0A2N2E397_9BACT</name>
<evidence type="ECO:0000256" key="5">
    <source>
        <dbReference type="ARBA" id="ARBA00023163"/>
    </source>
</evidence>
<keyword evidence="5" id="KW-0804">Transcription</keyword>
<protein>
    <submittedName>
        <fullName evidence="10">DNA-binding response regulator</fullName>
    </submittedName>
</protein>
<dbReference type="GO" id="GO:0000156">
    <property type="term" value="F:phosphorelay response regulator activity"/>
    <property type="evidence" value="ECO:0007669"/>
    <property type="project" value="TreeGrafter"/>
</dbReference>
<dbReference type="GO" id="GO:0000976">
    <property type="term" value="F:transcription cis-regulatory region binding"/>
    <property type="evidence" value="ECO:0007669"/>
    <property type="project" value="TreeGrafter"/>
</dbReference>
<keyword evidence="4 7" id="KW-0238">DNA-binding</keyword>
<evidence type="ECO:0000256" key="2">
    <source>
        <dbReference type="ARBA" id="ARBA00023012"/>
    </source>
</evidence>
<reference evidence="10 11" key="1">
    <citation type="journal article" date="2017" name="ISME J.">
        <title>Potential for microbial H2 and metal transformations associated with novel bacteria and archaea in deep terrestrial subsurface sediments.</title>
        <authorList>
            <person name="Hernsdorf A.W."/>
            <person name="Amano Y."/>
            <person name="Miyakawa K."/>
            <person name="Ise K."/>
            <person name="Suzuki Y."/>
            <person name="Anantharaman K."/>
            <person name="Probst A."/>
            <person name="Burstein D."/>
            <person name="Thomas B.C."/>
            <person name="Banfield J.F."/>
        </authorList>
    </citation>
    <scope>NUCLEOTIDE SEQUENCE [LARGE SCALE GENOMIC DNA]</scope>
    <source>
        <strain evidence="10">HGW-Falkowbacteria-2</strain>
    </source>
</reference>
<evidence type="ECO:0000256" key="3">
    <source>
        <dbReference type="ARBA" id="ARBA00023015"/>
    </source>
</evidence>
<dbReference type="GO" id="GO:0006355">
    <property type="term" value="P:regulation of DNA-templated transcription"/>
    <property type="evidence" value="ECO:0007669"/>
    <property type="project" value="InterPro"/>
</dbReference>
<dbReference type="Pfam" id="PF00486">
    <property type="entry name" value="Trans_reg_C"/>
    <property type="match status" value="1"/>
</dbReference>
<evidence type="ECO:0000256" key="1">
    <source>
        <dbReference type="ARBA" id="ARBA00022553"/>
    </source>
</evidence>
<dbReference type="PROSITE" id="PS51755">
    <property type="entry name" value="OMPR_PHOB"/>
    <property type="match status" value="1"/>
</dbReference>
<dbReference type="PROSITE" id="PS50110">
    <property type="entry name" value="RESPONSE_REGULATORY"/>
    <property type="match status" value="1"/>
</dbReference>
<proteinExistence type="predicted"/>
<dbReference type="SMART" id="SM00448">
    <property type="entry name" value="REC"/>
    <property type="match status" value="1"/>
</dbReference>
<feature type="modified residue" description="4-aspartylphosphate" evidence="6">
    <location>
        <position position="51"/>
    </location>
</feature>
<evidence type="ECO:0000259" key="9">
    <source>
        <dbReference type="PROSITE" id="PS51755"/>
    </source>
</evidence>
<dbReference type="EMBL" id="PHAH01000004">
    <property type="protein sequence ID" value="PKM89199.1"/>
    <property type="molecule type" value="Genomic_DNA"/>
</dbReference>
<evidence type="ECO:0000256" key="7">
    <source>
        <dbReference type="PROSITE-ProRule" id="PRU01091"/>
    </source>
</evidence>
<gene>
    <name evidence="10" type="ORF">CVU83_00510</name>
</gene>
<dbReference type="GO" id="GO:0005829">
    <property type="term" value="C:cytosol"/>
    <property type="evidence" value="ECO:0007669"/>
    <property type="project" value="TreeGrafter"/>
</dbReference>
<dbReference type="AlphaFoldDB" id="A0A2N2E397"/>
<feature type="domain" description="OmpR/PhoB-type" evidence="9">
    <location>
        <begin position="124"/>
        <end position="221"/>
    </location>
</feature>
<keyword evidence="3" id="KW-0805">Transcription regulation</keyword>
<dbReference type="InterPro" id="IPR039420">
    <property type="entry name" value="WalR-like"/>
</dbReference>
<evidence type="ECO:0000313" key="10">
    <source>
        <dbReference type="EMBL" id="PKM89199.1"/>
    </source>
</evidence>
<evidence type="ECO:0000313" key="11">
    <source>
        <dbReference type="Proteomes" id="UP000233325"/>
    </source>
</evidence>
<dbReference type="Pfam" id="PF00072">
    <property type="entry name" value="Response_reg"/>
    <property type="match status" value="1"/>
</dbReference>
<dbReference type="Gene3D" id="1.10.10.10">
    <property type="entry name" value="Winged helix-like DNA-binding domain superfamily/Winged helix DNA-binding domain"/>
    <property type="match status" value="1"/>
</dbReference>
<dbReference type="SMART" id="SM00862">
    <property type="entry name" value="Trans_reg_C"/>
    <property type="match status" value="1"/>
</dbReference>
<feature type="domain" description="Response regulatory" evidence="8">
    <location>
        <begin position="2"/>
        <end position="116"/>
    </location>
</feature>
<keyword evidence="1 6" id="KW-0597">Phosphoprotein</keyword>
<comment type="caution">
    <text evidence="10">The sequence shown here is derived from an EMBL/GenBank/DDBJ whole genome shotgun (WGS) entry which is preliminary data.</text>
</comment>
<evidence type="ECO:0000256" key="4">
    <source>
        <dbReference type="ARBA" id="ARBA00023125"/>
    </source>
</evidence>
<feature type="DNA-binding region" description="OmpR/PhoB-type" evidence="7">
    <location>
        <begin position="124"/>
        <end position="221"/>
    </location>
</feature>
<dbReference type="SUPFAM" id="SSF52172">
    <property type="entry name" value="CheY-like"/>
    <property type="match status" value="1"/>
</dbReference>
<dbReference type="InterPro" id="IPR036388">
    <property type="entry name" value="WH-like_DNA-bd_sf"/>
</dbReference>
<dbReference type="Gene3D" id="6.10.250.690">
    <property type="match status" value="1"/>
</dbReference>
<dbReference type="PANTHER" id="PTHR48111">
    <property type="entry name" value="REGULATOR OF RPOS"/>
    <property type="match status" value="1"/>
</dbReference>
<organism evidence="10 11">
    <name type="scientific">Candidatus Falkowbacteria bacterium HGW-Falkowbacteria-2</name>
    <dbReference type="NCBI Taxonomy" id="2013769"/>
    <lineage>
        <taxon>Bacteria</taxon>
        <taxon>Candidatus Falkowiibacteriota</taxon>
    </lineage>
</organism>
<dbReference type="GO" id="GO:0032993">
    <property type="term" value="C:protein-DNA complex"/>
    <property type="evidence" value="ECO:0007669"/>
    <property type="project" value="TreeGrafter"/>
</dbReference>
<sequence>MRILLVEDEPNLSRLITSLLTRAGFAVDAADDGERGSFLARTNNYDLVITDYIMPRLDGYNLIKEIRHDGIATPILMLSVRQSTEDKVSVLNIGADDYLPKPFAGEELVARVNALLRRPTNLRSGILTFQDLSLDPQLYRVKRGTKEIRLTNKEFSLLHYLLLNSGKMISRDNLLEHVWGGEIDPFSNTVETHILRLRRKLEGKGKKLIHNVAGRGYTLDLRP</sequence>
<dbReference type="InterPro" id="IPR001867">
    <property type="entry name" value="OmpR/PhoB-type_DNA-bd"/>
</dbReference>
<dbReference type="InterPro" id="IPR001789">
    <property type="entry name" value="Sig_transdc_resp-reg_receiver"/>
</dbReference>
<dbReference type="Gene3D" id="3.40.50.2300">
    <property type="match status" value="1"/>
</dbReference>
<evidence type="ECO:0000259" key="8">
    <source>
        <dbReference type="PROSITE" id="PS50110"/>
    </source>
</evidence>
<dbReference type="PANTHER" id="PTHR48111:SF22">
    <property type="entry name" value="REGULATOR OF RPOS"/>
    <property type="match status" value="1"/>
</dbReference>